<gene>
    <name evidence="2" type="ORF">KOBOILMI_00008</name>
</gene>
<evidence type="ECO:0000259" key="1">
    <source>
        <dbReference type="Pfam" id="PF13655"/>
    </source>
</evidence>
<organism evidence="2">
    <name type="scientific">Candidatus Methanophaga sp. ANME-1 ERB7</name>
    <dbReference type="NCBI Taxonomy" id="2759913"/>
    <lineage>
        <taxon>Archaea</taxon>
        <taxon>Methanobacteriati</taxon>
        <taxon>Methanobacteriota</taxon>
        <taxon>Stenosarchaea group</taxon>
        <taxon>Methanomicrobia</taxon>
        <taxon>Candidatus Methanophagales</taxon>
        <taxon>Candidatus Methanophagaceae</taxon>
        <taxon>Candidatus Methanophaga</taxon>
    </lineage>
</organism>
<reference evidence="2" key="1">
    <citation type="submission" date="2020-06" db="EMBL/GenBank/DDBJ databases">
        <title>Unique genomic features of the anaerobic methanotrophic archaea.</title>
        <authorList>
            <person name="Chadwick G.L."/>
            <person name="Skennerton C.T."/>
            <person name="Laso-Perez R."/>
            <person name="Leu A.O."/>
            <person name="Speth D.R."/>
            <person name="Yu H."/>
            <person name="Morgan-Lang C."/>
            <person name="Hatzenpichler R."/>
            <person name="Goudeau D."/>
            <person name="Malmstrom R."/>
            <person name="Brazelton W.J."/>
            <person name="Woyke T."/>
            <person name="Hallam S.J."/>
            <person name="Tyson G.W."/>
            <person name="Wegener G."/>
            <person name="Boetius A."/>
            <person name="Orphan V."/>
        </authorList>
    </citation>
    <scope>NUCLEOTIDE SEQUENCE</scope>
</reference>
<proteinExistence type="predicted"/>
<dbReference type="EMBL" id="MT631563">
    <property type="protein sequence ID" value="QNO54140.1"/>
    <property type="molecule type" value="Genomic_DNA"/>
</dbReference>
<accession>A0A7G9Z1K6</accession>
<name>A0A7G9Z1K6_9EURY</name>
<dbReference type="InterPro" id="IPR025960">
    <property type="entry name" value="RVT_N"/>
</dbReference>
<sequence>MVTSARSRIQKNVENQKIRFGSTARIRTLESVMRTTERVVTQDERKRIVTLRPKGTKSDYNGCRDVMGNGQTVSGSQVASKVFTIICDVELGKPHKFPEYPGSDPVRANDGLGGRGIDKKRMTSCNEVHRGSKFALTRNGADPIVVVSHCMNGGKPVNVSNSITPSKGEKLTDKRSKPQWTNVDWDGVEKHVNRLQTRIAKAVNERKWHLVRRKKRPLSTPTMTVRTMQMLHALRTNLEGDFMVVLMPECHRNKLLPDTERVMRCLSGMR</sequence>
<protein>
    <recommendedName>
        <fullName evidence="1">Reverse transcriptase N-terminal domain-containing protein</fullName>
    </recommendedName>
</protein>
<dbReference type="Pfam" id="PF13655">
    <property type="entry name" value="RVT_N"/>
    <property type="match status" value="1"/>
</dbReference>
<evidence type="ECO:0000313" key="2">
    <source>
        <dbReference type="EMBL" id="QNO54140.1"/>
    </source>
</evidence>
<feature type="domain" description="Reverse transcriptase N-terminal" evidence="1">
    <location>
        <begin position="180"/>
        <end position="218"/>
    </location>
</feature>
<dbReference type="AlphaFoldDB" id="A0A7G9Z1K6"/>